<dbReference type="InterPro" id="IPR050693">
    <property type="entry name" value="Hsp70_NEF-Inhibitors"/>
</dbReference>
<accession>A0A9W7YCS8</accession>
<dbReference type="PANTHER" id="PTHR19316">
    <property type="entry name" value="PROTEIN FOLDING REGULATOR"/>
    <property type="match status" value="1"/>
</dbReference>
<dbReference type="Proteomes" id="UP001143981">
    <property type="component" value="Unassembled WGS sequence"/>
</dbReference>
<name>A0A9W7YCS8_9FUNG</name>
<dbReference type="InterPro" id="IPR011989">
    <property type="entry name" value="ARM-like"/>
</dbReference>
<sequence length="361" mass="38958">MCYPRIFSATNEFREILPGQEVPPGLHIQVDMTTGQRKARLMTADGSPDESALIVVDEPDAPADGQRARDEGRQQVFGAAHHTHGDRTVELVGYVVEVGGGNVDSGAHAQLLAVLGELKELAYDPRQAERVMGDPGAVDALLRLGDPEPRPTAWPAEVRRLASIILGTMVQNNPRLQGIGHRAGAIPALLRTIQQEHDAVAAGRHLFALSSMTRGHAGALAQFAELGGLGIVQDLRPLSSLATSKEEAARLEMRIVRFVEDALNPELSPGLPDSVTRFAAGWCDSLALRLIGSTGDGASFANEHRLLYLRSLQLLRVAYPDTCRVSPSLRSWAHHELLRAVRPADGADEDFRQALADLSEA</sequence>
<keyword evidence="2" id="KW-1185">Reference proteome</keyword>
<dbReference type="GO" id="GO:0005783">
    <property type="term" value="C:endoplasmic reticulum"/>
    <property type="evidence" value="ECO:0007669"/>
    <property type="project" value="TreeGrafter"/>
</dbReference>
<dbReference type="GO" id="GO:0000774">
    <property type="term" value="F:adenyl-nucleotide exchange factor activity"/>
    <property type="evidence" value="ECO:0007669"/>
    <property type="project" value="TreeGrafter"/>
</dbReference>
<gene>
    <name evidence="1" type="primary">SIL1</name>
    <name evidence="1" type="ORF">LPJ61_003100</name>
</gene>
<dbReference type="AlphaFoldDB" id="A0A9W7YCS8"/>
<evidence type="ECO:0000313" key="2">
    <source>
        <dbReference type="Proteomes" id="UP001143981"/>
    </source>
</evidence>
<dbReference type="OrthoDB" id="448649at2759"/>
<dbReference type="EMBL" id="JANBOI010000478">
    <property type="protein sequence ID" value="KAJ1730272.1"/>
    <property type="molecule type" value="Genomic_DNA"/>
</dbReference>
<proteinExistence type="predicted"/>
<dbReference type="Gene3D" id="1.25.10.10">
    <property type="entry name" value="Leucine-rich Repeat Variant"/>
    <property type="match status" value="1"/>
</dbReference>
<dbReference type="SUPFAM" id="SSF48371">
    <property type="entry name" value="ARM repeat"/>
    <property type="match status" value="1"/>
</dbReference>
<protein>
    <submittedName>
        <fullName evidence="1">Nucleotide exchange factor sil1</fullName>
    </submittedName>
</protein>
<dbReference type="PANTHER" id="PTHR19316:SF18">
    <property type="entry name" value="HSP70-BINDING PROTEIN 1"/>
    <property type="match status" value="1"/>
</dbReference>
<evidence type="ECO:0000313" key="1">
    <source>
        <dbReference type="EMBL" id="KAJ1730272.1"/>
    </source>
</evidence>
<reference evidence="1" key="1">
    <citation type="submission" date="2022-07" db="EMBL/GenBank/DDBJ databases">
        <title>Phylogenomic reconstructions and comparative analyses of Kickxellomycotina fungi.</title>
        <authorList>
            <person name="Reynolds N.K."/>
            <person name="Stajich J.E."/>
            <person name="Barry K."/>
            <person name="Grigoriev I.V."/>
            <person name="Crous P."/>
            <person name="Smith M.E."/>
        </authorList>
    </citation>
    <scope>NUCLEOTIDE SEQUENCE</scope>
    <source>
        <strain evidence="1">BCRC 34381</strain>
    </source>
</reference>
<dbReference type="InterPro" id="IPR016024">
    <property type="entry name" value="ARM-type_fold"/>
</dbReference>
<organism evidence="1 2">
    <name type="scientific">Coemansia biformis</name>
    <dbReference type="NCBI Taxonomy" id="1286918"/>
    <lineage>
        <taxon>Eukaryota</taxon>
        <taxon>Fungi</taxon>
        <taxon>Fungi incertae sedis</taxon>
        <taxon>Zoopagomycota</taxon>
        <taxon>Kickxellomycotina</taxon>
        <taxon>Kickxellomycetes</taxon>
        <taxon>Kickxellales</taxon>
        <taxon>Kickxellaceae</taxon>
        <taxon>Coemansia</taxon>
    </lineage>
</organism>
<comment type="caution">
    <text evidence="1">The sequence shown here is derived from an EMBL/GenBank/DDBJ whole genome shotgun (WGS) entry which is preliminary data.</text>
</comment>